<dbReference type="Gene3D" id="1.25.40.10">
    <property type="entry name" value="Tetratricopeptide repeat domain"/>
    <property type="match status" value="2"/>
</dbReference>
<dbReference type="Proteomes" id="UP000257030">
    <property type="component" value="Unassembled WGS sequence"/>
</dbReference>
<keyword evidence="1" id="KW-0238">DNA-binding</keyword>
<dbReference type="SMART" id="SM00342">
    <property type="entry name" value="HTH_ARAC"/>
    <property type="match status" value="1"/>
</dbReference>
<dbReference type="EMBL" id="QNUH01000004">
    <property type="protein sequence ID" value="REC79505.1"/>
    <property type="molecule type" value="Genomic_DNA"/>
</dbReference>
<protein>
    <submittedName>
        <fullName evidence="4">AraC family transcriptional regulator</fullName>
    </submittedName>
</protein>
<dbReference type="SUPFAM" id="SSF48452">
    <property type="entry name" value="TPR-like"/>
    <property type="match status" value="1"/>
</dbReference>
<feature type="transmembrane region" description="Helical" evidence="2">
    <location>
        <begin position="394"/>
        <end position="414"/>
    </location>
</feature>
<evidence type="ECO:0000313" key="4">
    <source>
        <dbReference type="EMBL" id="REC79505.1"/>
    </source>
</evidence>
<dbReference type="PANTHER" id="PTHR43280">
    <property type="entry name" value="ARAC-FAMILY TRANSCRIPTIONAL REGULATOR"/>
    <property type="match status" value="1"/>
</dbReference>
<keyword evidence="2" id="KW-0472">Membrane</keyword>
<proteinExistence type="predicted"/>
<keyword evidence="2" id="KW-0812">Transmembrane</keyword>
<dbReference type="GO" id="GO:0003700">
    <property type="term" value="F:DNA-binding transcription factor activity"/>
    <property type="evidence" value="ECO:0007669"/>
    <property type="project" value="InterPro"/>
</dbReference>
<evidence type="ECO:0000259" key="3">
    <source>
        <dbReference type="PROSITE" id="PS01124"/>
    </source>
</evidence>
<dbReference type="InterPro" id="IPR011990">
    <property type="entry name" value="TPR-like_helical_dom_sf"/>
</dbReference>
<evidence type="ECO:0000256" key="1">
    <source>
        <dbReference type="ARBA" id="ARBA00023125"/>
    </source>
</evidence>
<dbReference type="Gene3D" id="1.10.10.60">
    <property type="entry name" value="Homeodomain-like"/>
    <property type="match status" value="2"/>
</dbReference>
<dbReference type="GO" id="GO:0043565">
    <property type="term" value="F:sequence-specific DNA binding"/>
    <property type="evidence" value="ECO:0007669"/>
    <property type="project" value="InterPro"/>
</dbReference>
<dbReference type="PROSITE" id="PS01124">
    <property type="entry name" value="HTH_ARAC_FAMILY_2"/>
    <property type="match status" value="1"/>
</dbReference>
<accession>A0A3D9DN83</accession>
<gene>
    <name evidence="4" type="ORF">DRF60_06695</name>
</gene>
<evidence type="ECO:0000313" key="5">
    <source>
        <dbReference type="Proteomes" id="UP000257030"/>
    </source>
</evidence>
<dbReference type="PANTHER" id="PTHR43280:SF2">
    <property type="entry name" value="HTH-TYPE TRANSCRIPTIONAL REGULATOR EXSA"/>
    <property type="match status" value="1"/>
</dbReference>
<keyword evidence="2" id="KW-1133">Transmembrane helix</keyword>
<organism evidence="4 5">
    <name type="scientific">Chryseobacterium elymi</name>
    <dbReference type="NCBI Taxonomy" id="395936"/>
    <lineage>
        <taxon>Bacteria</taxon>
        <taxon>Pseudomonadati</taxon>
        <taxon>Bacteroidota</taxon>
        <taxon>Flavobacteriia</taxon>
        <taxon>Flavobacteriales</taxon>
        <taxon>Weeksellaceae</taxon>
        <taxon>Chryseobacterium group</taxon>
        <taxon>Chryseobacterium</taxon>
    </lineage>
</organism>
<name>A0A3D9DN83_9FLAO</name>
<keyword evidence="5" id="KW-1185">Reference proteome</keyword>
<dbReference type="InterPro" id="IPR018060">
    <property type="entry name" value="HTH_AraC"/>
</dbReference>
<dbReference type="AlphaFoldDB" id="A0A3D9DN83"/>
<evidence type="ECO:0000256" key="2">
    <source>
        <dbReference type="SAM" id="Phobius"/>
    </source>
</evidence>
<sequence>MVNFPISMKTKASQYFFILLTIFGECLFAQKTEKFSDYYILRRNYEGLPENDSSAKPFVEKYIAKAKKEKNYERLVRGYLDAILFSPSPNDKLKFADSTIWASKMTRDQGMISSAYLEKGVVYYFQFKKYQLALDEFLRAYEYSVDGNDIFYRNRLLYFIGIVKSYIGYYGDALEHFKKTSAFFQAESKKKMHPNLLYANIRGYLNSVHQMAVCYRNLKDYKTADSLVSIGLSETSGSKEYLQEYGYFLKERGIAEFRKKEYKNAISSLRSSIGSISAVNDFAWITVCYSFIGKSYLASGNNPAAVLYFQKVDSVFQKHNFVLPEVRDNYELLINHYKDENNIQQELFYTRQLLKVDASLSLDFRHLFSKLYKEYDTKRLTQEMKRLEKESSRASWINISIFISAGIIIILTALKYRKREYHIQKNYKALEQIILAKEEYISSHIPTKQKEYDRQDLNESLKDGILYKLTQFERKQEFLEEGLTIAKLATKFDTNVKYLSQIINDHKGMNFSKYLIALRIGYITEKLYKDRKFLTYKITTLAEKCGIASRSNFSKLFQEINGIRPTDFIKNRQKDLAMNDSINKTDSFNGIN</sequence>
<reference evidence="4 5" key="1">
    <citation type="journal article" date="2010" name="Syst. Appl. Microbiol.">
        <title>Four new species of Chryseobacterium from the rhizosphere of coastal sand dune plants, Chryseobacterium elymi sp. nov., Chryseobacterium hagamense sp. nov., Chryseobacterium lathyri sp. nov. and Chryseobacterium rhizosphaerae sp. nov.</title>
        <authorList>
            <person name="Cho S.H."/>
            <person name="Lee K.S."/>
            <person name="Shin D.S."/>
            <person name="Han J.H."/>
            <person name="Park K.S."/>
            <person name="Lee C.H."/>
            <person name="Park K.H."/>
            <person name="Kim S.B."/>
        </authorList>
    </citation>
    <scope>NUCLEOTIDE SEQUENCE [LARGE SCALE GENOMIC DNA]</scope>
    <source>
        <strain evidence="4 5">KCTC 22547</strain>
    </source>
</reference>
<feature type="domain" description="HTH araC/xylS-type" evidence="3">
    <location>
        <begin position="479"/>
        <end position="571"/>
    </location>
</feature>
<comment type="caution">
    <text evidence="4">The sequence shown here is derived from an EMBL/GenBank/DDBJ whole genome shotgun (WGS) entry which is preliminary data.</text>
</comment>
<dbReference type="Pfam" id="PF12833">
    <property type="entry name" value="HTH_18"/>
    <property type="match status" value="1"/>
</dbReference>